<dbReference type="SUPFAM" id="SSF58104">
    <property type="entry name" value="Methyl-accepting chemotaxis protein (MCP) signaling domain"/>
    <property type="match status" value="1"/>
</dbReference>
<proteinExistence type="inferred from homology"/>
<keyword evidence="4" id="KW-0812">Transmembrane</keyword>
<organism evidence="7 8">
    <name type="scientific">Aquincola tertiaricarbonis</name>
    <dbReference type="NCBI Taxonomy" id="391953"/>
    <lineage>
        <taxon>Bacteria</taxon>
        <taxon>Pseudomonadati</taxon>
        <taxon>Pseudomonadota</taxon>
        <taxon>Betaproteobacteria</taxon>
        <taxon>Burkholderiales</taxon>
        <taxon>Sphaerotilaceae</taxon>
        <taxon>Aquincola</taxon>
    </lineage>
</organism>
<dbReference type="InterPro" id="IPR003660">
    <property type="entry name" value="HAMP_dom"/>
</dbReference>
<protein>
    <submittedName>
        <fullName evidence="7">Methyl-accepting chemotaxis protein</fullName>
    </submittedName>
</protein>
<feature type="transmembrane region" description="Helical" evidence="4">
    <location>
        <begin position="196"/>
        <end position="216"/>
    </location>
</feature>
<dbReference type="PANTHER" id="PTHR43531:SF14">
    <property type="entry name" value="METHYL-ACCEPTING CHEMOTAXIS PROTEIN I-RELATED"/>
    <property type="match status" value="1"/>
</dbReference>
<dbReference type="InterPro" id="IPR051310">
    <property type="entry name" value="MCP_chemotaxis"/>
</dbReference>
<reference evidence="7" key="1">
    <citation type="submission" date="2022-05" db="EMBL/GenBank/DDBJ databases">
        <title>An RpoN-dependent PEP-CTERM gene is involved in floc formation of an Aquincola tertiaricarbonis strain.</title>
        <authorList>
            <person name="Qiu D."/>
            <person name="Xia M."/>
        </authorList>
    </citation>
    <scope>NUCLEOTIDE SEQUENCE</scope>
    <source>
        <strain evidence="7">RN12</strain>
    </source>
</reference>
<keyword evidence="4" id="KW-1133">Transmembrane helix</keyword>
<keyword evidence="1" id="KW-0488">Methylation</keyword>
<dbReference type="Pfam" id="PF00015">
    <property type="entry name" value="MCPsignal"/>
    <property type="match status" value="1"/>
</dbReference>
<evidence type="ECO:0000313" key="7">
    <source>
        <dbReference type="EMBL" id="URI07130.1"/>
    </source>
</evidence>
<feature type="domain" description="HAMP" evidence="6">
    <location>
        <begin position="217"/>
        <end position="269"/>
    </location>
</feature>
<comment type="similarity">
    <text evidence="2">Belongs to the methyl-accepting chemotaxis (MCP) protein family.</text>
</comment>
<evidence type="ECO:0000256" key="3">
    <source>
        <dbReference type="PROSITE-ProRule" id="PRU00284"/>
    </source>
</evidence>
<dbReference type="SMART" id="SM00283">
    <property type="entry name" value="MA"/>
    <property type="match status" value="1"/>
</dbReference>
<accession>A0ABY4S755</accession>
<feature type="domain" description="Methyl-accepting transducer" evidence="5">
    <location>
        <begin position="274"/>
        <end position="503"/>
    </location>
</feature>
<gene>
    <name evidence="7" type="ORF">MW290_00450</name>
</gene>
<dbReference type="EMBL" id="CP097635">
    <property type="protein sequence ID" value="URI07130.1"/>
    <property type="molecule type" value="Genomic_DNA"/>
</dbReference>
<evidence type="ECO:0000313" key="8">
    <source>
        <dbReference type="Proteomes" id="UP001056201"/>
    </source>
</evidence>
<dbReference type="PROSITE" id="PS50111">
    <property type="entry name" value="CHEMOTAXIS_TRANSDUC_2"/>
    <property type="match status" value="1"/>
</dbReference>
<evidence type="ECO:0000256" key="1">
    <source>
        <dbReference type="ARBA" id="ARBA00022481"/>
    </source>
</evidence>
<dbReference type="InterPro" id="IPR004090">
    <property type="entry name" value="Chemotax_Me-accpt_rcpt"/>
</dbReference>
<dbReference type="PROSITE" id="PS50885">
    <property type="entry name" value="HAMP"/>
    <property type="match status" value="1"/>
</dbReference>
<dbReference type="PRINTS" id="PR00260">
    <property type="entry name" value="CHEMTRNSDUCR"/>
</dbReference>
<keyword evidence="8" id="KW-1185">Reference proteome</keyword>
<evidence type="ECO:0000256" key="2">
    <source>
        <dbReference type="ARBA" id="ARBA00029447"/>
    </source>
</evidence>
<evidence type="ECO:0000259" key="6">
    <source>
        <dbReference type="PROSITE" id="PS50885"/>
    </source>
</evidence>
<dbReference type="PANTHER" id="PTHR43531">
    <property type="entry name" value="PROTEIN ICFG"/>
    <property type="match status" value="1"/>
</dbReference>
<dbReference type="RefSeq" id="WP_250195395.1">
    <property type="nucleotide sequence ID" value="NZ_CP097635.1"/>
</dbReference>
<sequence>MIPFFRNASIGLKVSLAPAFVALCLLVVAAVGWFANRSLTQELHDIGHEGVERIVKAETLAQQLTQLHQLIYQSLTWEAIGQRAEMIQQLDQRIGVQLQAFDQAVRTAANDPALTTEDRAVLTPIADGYTAYAKSARDTLDIKTTGVATAATFVVTLDNQFATSQQQLKDYISREQAKTAQSVSEASATAQRHSGIIAATTLVALVLAALLSMAIVRAISMPLGQAAQVAGQLAQGDLTHVEQAASADATGRVLAALGEVSRGLSGIVVDIRRTAGEISTASGDIATGNSDLSARTENTAAALQQTAASIEELAATIRNSADHAREANTMAHDASTVAREGGQMVADVIQTMEAINAQAKKIGEIIGTIDGIAFQTNILALNAAVEAARAGEQGRGFAVVAGEVRSLAQRSADAAREIRTLISSSVEQIDAGAVKVQAAGQTMGRIVSAIERVAGSVEDISRATAEQASGIAQVNQTVAEMDRSTQQNAALVEQASAATESLRHQAERLVQMITRFRTT</sequence>
<dbReference type="Gene3D" id="1.10.287.950">
    <property type="entry name" value="Methyl-accepting chemotaxis protein"/>
    <property type="match status" value="1"/>
</dbReference>
<keyword evidence="3" id="KW-0807">Transducer</keyword>
<name>A0ABY4S755_AQUTE</name>
<dbReference type="CDD" id="cd11386">
    <property type="entry name" value="MCP_signal"/>
    <property type="match status" value="1"/>
</dbReference>
<keyword evidence="4" id="KW-0472">Membrane</keyword>
<evidence type="ECO:0000256" key="4">
    <source>
        <dbReference type="SAM" id="Phobius"/>
    </source>
</evidence>
<evidence type="ECO:0000259" key="5">
    <source>
        <dbReference type="PROSITE" id="PS50111"/>
    </source>
</evidence>
<dbReference type="InterPro" id="IPR004089">
    <property type="entry name" value="MCPsignal_dom"/>
</dbReference>
<dbReference type="Proteomes" id="UP001056201">
    <property type="component" value="Chromosome 1"/>
</dbReference>